<gene>
    <name evidence="1" type="ORF">ABIC98_002690</name>
</gene>
<dbReference type="Proteomes" id="UP001549207">
    <property type="component" value="Unassembled WGS sequence"/>
</dbReference>
<reference evidence="1" key="1">
    <citation type="submission" date="2024-06" db="EMBL/GenBank/DDBJ databases">
        <title>Genomic Encyclopedia of Type Strains, Phase IV (KMG-IV): sequencing the most valuable type-strain genomes for metagenomic binning, comparative biology and taxonomic classification.</title>
        <authorList>
            <person name="Goeker M."/>
        </authorList>
    </citation>
    <scope>NUCLEOTIDE SEQUENCE</scope>
    <source>
        <strain evidence="1">SJCon</strain>
    </source>
</reference>
<keyword evidence="2" id="KW-1185">Reference proteome</keyword>
<comment type="caution">
    <text evidence="1">The sequence shown here is derived from an EMBL/GenBank/DDBJ whole genome shotgun (WGS) entry which is preliminary data.</text>
</comment>
<protein>
    <submittedName>
        <fullName evidence="1">Uncharacterized protein</fullName>
    </submittedName>
</protein>
<accession>A0ACC6THL5</accession>
<organism evidence="1 2">
    <name type="scientific">Arthrobacter nitrophenolicus</name>
    <dbReference type="NCBI Taxonomy" id="683150"/>
    <lineage>
        <taxon>Bacteria</taxon>
        <taxon>Bacillati</taxon>
        <taxon>Actinomycetota</taxon>
        <taxon>Actinomycetes</taxon>
        <taxon>Micrococcales</taxon>
        <taxon>Micrococcaceae</taxon>
        <taxon>Arthrobacter</taxon>
    </lineage>
</organism>
<name>A0ACC6THL5_9MICC</name>
<evidence type="ECO:0000313" key="1">
    <source>
        <dbReference type="EMBL" id="MET3773030.1"/>
    </source>
</evidence>
<proteinExistence type="predicted"/>
<evidence type="ECO:0000313" key="2">
    <source>
        <dbReference type="Proteomes" id="UP001549207"/>
    </source>
</evidence>
<sequence>MPVYRHDTWNTLRGAAVEIRKNGTTIRTGLVEDVMPDSSALWIAAHGLTGRVLIEAAEGHEVWVEPKQLKGTRAYRMTWSALHPDPAGTGVKAPPTDGCATTSVQQ</sequence>
<dbReference type="EMBL" id="JBEPNJ010000010">
    <property type="protein sequence ID" value="MET3773030.1"/>
    <property type="molecule type" value="Genomic_DNA"/>
</dbReference>